<organism evidence="1 2">
    <name type="scientific">Larinioides sclopetarius</name>
    <dbReference type="NCBI Taxonomy" id="280406"/>
    <lineage>
        <taxon>Eukaryota</taxon>
        <taxon>Metazoa</taxon>
        <taxon>Ecdysozoa</taxon>
        <taxon>Arthropoda</taxon>
        <taxon>Chelicerata</taxon>
        <taxon>Arachnida</taxon>
        <taxon>Araneae</taxon>
        <taxon>Araneomorphae</taxon>
        <taxon>Entelegynae</taxon>
        <taxon>Araneoidea</taxon>
        <taxon>Araneidae</taxon>
        <taxon>Larinioides</taxon>
    </lineage>
</organism>
<proteinExistence type="predicted"/>
<evidence type="ECO:0000313" key="1">
    <source>
        <dbReference type="EMBL" id="CAL1264236.1"/>
    </source>
</evidence>
<reference evidence="1 2" key="1">
    <citation type="submission" date="2024-04" db="EMBL/GenBank/DDBJ databases">
        <authorList>
            <person name="Rising A."/>
            <person name="Reimegard J."/>
            <person name="Sonavane S."/>
            <person name="Akerstrom W."/>
            <person name="Nylinder S."/>
            <person name="Hedman E."/>
            <person name="Kallberg Y."/>
        </authorList>
    </citation>
    <scope>NUCLEOTIDE SEQUENCE [LARGE SCALE GENOMIC DNA]</scope>
</reference>
<evidence type="ECO:0000313" key="2">
    <source>
        <dbReference type="Proteomes" id="UP001497382"/>
    </source>
</evidence>
<name>A0AAV1Z0H3_9ARAC</name>
<protein>
    <submittedName>
        <fullName evidence="1">Uncharacterized protein</fullName>
    </submittedName>
</protein>
<comment type="caution">
    <text evidence="1">The sequence shown here is derived from an EMBL/GenBank/DDBJ whole genome shotgun (WGS) entry which is preliminary data.</text>
</comment>
<accession>A0AAV1Z0H3</accession>
<dbReference type="AlphaFoldDB" id="A0AAV1Z0H3"/>
<dbReference type="Proteomes" id="UP001497382">
    <property type="component" value="Unassembled WGS sequence"/>
</dbReference>
<gene>
    <name evidence="1" type="ORF">LARSCL_LOCUS1908</name>
</gene>
<sequence length="102" mass="11587">MLHQSSIFLRSFKCQKLKDLAFVDLLLPLNWPDKHNASEDSREDTFEVQITLNVVEKGNLQSLGQDALGIPGLNKTLYQRTSQICIDKSLSELLTVFPPRET</sequence>
<keyword evidence="2" id="KW-1185">Reference proteome</keyword>
<dbReference type="EMBL" id="CAXIEN010000011">
    <property type="protein sequence ID" value="CAL1264236.1"/>
    <property type="molecule type" value="Genomic_DNA"/>
</dbReference>